<dbReference type="GO" id="GO:0008734">
    <property type="term" value="F:L-aspartate oxidase activity"/>
    <property type="evidence" value="ECO:0007669"/>
    <property type="project" value="UniProtKB-EC"/>
</dbReference>
<dbReference type="InterPro" id="IPR015939">
    <property type="entry name" value="Fum_Rdtase/Succ_DH_flav-like_C"/>
</dbReference>
<accession>A0A2R8B9N4</accession>
<dbReference type="OrthoDB" id="9806724at2"/>
<comment type="cofactor">
    <cofactor evidence="1">
        <name>FAD</name>
        <dbReference type="ChEBI" id="CHEBI:57692"/>
    </cofactor>
</comment>
<dbReference type="Pfam" id="PF02910">
    <property type="entry name" value="Succ_DH_flav_C"/>
    <property type="match status" value="1"/>
</dbReference>
<dbReference type="PIRSF" id="PIRSF000171">
    <property type="entry name" value="SDHA_APRA_LASPO"/>
    <property type="match status" value="1"/>
</dbReference>
<keyword evidence="8" id="KW-1185">Reference proteome</keyword>
<feature type="domain" description="FAD-dependent oxidoreductase 2 FAD-binding" evidence="5">
    <location>
        <begin position="12"/>
        <end position="395"/>
    </location>
</feature>
<evidence type="ECO:0000259" key="6">
    <source>
        <dbReference type="Pfam" id="PF02910"/>
    </source>
</evidence>
<dbReference type="Pfam" id="PF00890">
    <property type="entry name" value="FAD_binding_2"/>
    <property type="match status" value="1"/>
</dbReference>
<keyword evidence="2" id="KW-0285">Flavoprotein</keyword>
<dbReference type="SUPFAM" id="SSF46977">
    <property type="entry name" value="Succinate dehydrogenase/fumarate reductase flavoprotein C-terminal domain"/>
    <property type="match status" value="1"/>
</dbReference>
<evidence type="ECO:0000313" key="8">
    <source>
        <dbReference type="Proteomes" id="UP000244880"/>
    </source>
</evidence>
<reference evidence="7 8" key="1">
    <citation type="submission" date="2018-03" db="EMBL/GenBank/DDBJ databases">
        <authorList>
            <person name="Keele B.F."/>
        </authorList>
    </citation>
    <scope>NUCLEOTIDE SEQUENCE [LARGE SCALE GENOMIC DNA]</scope>
    <source>
        <strain evidence="7 8">CECT 8599</strain>
    </source>
</reference>
<evidence type="ECO:0000256" key="1">
    <source>
        <dbReference type="ARBA" id="ARBA00001974"/>
    </source>
</evidence>
<dbReference type="InterPro" id="IPR037099">
    <property type="entry name" value="Fum_R/Succ_DH_flav-like_C_sf"/>
</dbReference>
<evidence type="ECO:0000256" key="3">
    <source>
        <dbReference type="ARBA" id="ARBA00023002"/>
    </source>
</evidence>
<dbReference type="EC" id="1.4.3.16" evidence="7"/>
<name>A0A2R8B9N4_9RHOB</name>
<dbReference type="EMBL" id="OMOR01000001">
    <property type="protein sequence ID" value="SPH19756.1"/>
    <property type="molecule type" value="Genomic_DNA"/>
</dbReference>
<organism evidence="7 8">
    <name type="scientific">Ascidiaceihabitans donghaensis</name>
    <dbReference type="NCBI Taxonomy" id="1510460"/>
    <lineage>
        <taxon>Bacteria</taxon>
        <taxon>Pseudomonadati</taxon>
        <taxon>Pseudomonadota</taxon>
        <taxon>Alphaproteobacteria</taxon>
        <taxon>Rhodobacterales</taxon>
        <taxon>Paracoccaceae</taxon>
        <taxon>Ascidiaceihabitans</taxon>
    </lineage>
</organism>
<dbReference type="RefSeq" id="WP_108827062.1">
    <property type="nucleotide sequence ID" value="NZ_OMOR01000001.1"/>
</dbReference>
<dbReference type="Gene3D" id="3.90.700.10">
    <property type="entry name" value="Succinate dehydrogenase/fumarate reductase flavoprotein, catalytic domain"/>
    <property type="match status" value="1"/>
</dbReference>
<dbReference type="SUPFAM" id="SSF51905">
    <property type="entry name" value="FAD/NAD(P)-binding domain"/>
    <property type="match status" value="1"/>
</dbReference>
<feature type="active site" description="Proton acceptor" evidence="4">
    <location>
        <position position="291"/>
    </location>
</feature>
<feature type="domain" description="Fumarate reductase/succinate dehydrogenase flavoprotein-like C-terminal" evidence="6">
    <location>
        <begin position="448"/>
        <end position="570"/>
    </location>
</feature>
<dbReference type="InterPro" id="IPR003953">
    <property type="entry name" value="FAD-dep_OxRdtase_2_FAD-bd"/>
</dbReference>
<dbReference type="PANTHER" id="PTHR11632">
    <property type="entry name" value="SUCCINATE DEHYDROGENASE 2 FLAVOPROTEIN SUBUNIT"/>
    <property type="match status" value="1"/>
</dbReference>
<evidence type="ECO:0000313" key="7">
    <source>
        <dbReference type="EMBL" id="SPH19756.1"/>
    </source>
</evidence>
<dbReference type="Gene3D" id="3.50.50.60">
    <property type="entry name" value="FAD/NAD(P)-binding domain"/>
    <property type="match status" value="1"/>
</dbReference>
<dbReference type="InterPro" id="IPR036188">
    <property type="entry name" value="FAD/NAD-bd_sf"/>
</dbReference>
<gene>
    <name evidence="7" type="primary">nadB</name>
    <name evidence="7" type="ORF">ASD8599_00491</name>
</gene>
<proteinExistence type="predicted"/>
<evidence type="ECO:0000256" key="2">
    <source>
        <dbReference type="ARBA" id="ARBA00022630"/>
    </source>
</evidence>
<sequence>MRVSDIERHDTDILILGTGGAGLFAALHAGQTAPEGTKITIAVKGLIGKCGCTRMVQGGYNVALGGGDTVERHFMDTINGGKWLPDQDMAWRLCEQAVVRIRELENEVGCFFDRNPDGSLHQKAFAGQTADRTVHKGDLTGIEIINRLMEKVLASGVEKLQEHRAVGLIPTKDGSALAGVLMIDMRTGKFRLVRAKTVLMGTGGGPTMYKYHTPSGDKTMDGLAMALRAGLKLRDMEMVQFHPTGLLAGDHTRMTGTVLEEGLRGAGGQLISHAGQRFMFDFDPKGERATRDVVSRGIYAEMRKNNNPDQEGVFISMSHLGPDFVRQKFKGMVNRCADSGFDLATGKVEVVPTAHYFMGGVVVDVDTRTAMEGLYVAGEDAGGAHGSNRLGGNGVANSTVYGGIAGDTMGRDVVGMTLRDPDETVLAAELERAIYPLTQKPDLVLPLRKQLQDLMWEEVGVMRTGAGMKRGLAGIAQVSVALMDVGVDNSNLAFNLTWHDWLNLRSLCDISEVITKAGIARENSRGAHFREDFPDAGAMEDSDFTVAQMSGENVQVTREPVQFTIVRPGETVLPEDAPETLVAVP</sequence>
<evidence type="ECO:0000256" key="4">
    <source>
        <dbReference type="PIRSR" id="PIRSR000171-1"/>
    </source>
</evidence>
<dbReference type="Proteomes" id="UP000244880">
    <property type="component" value="Unassembled WGS sequence"/>
</dbReference>
<keyword evidence="3 7" id="KW-0560">Oxidoreductase</keyword>
<dbReference type="AlphaFoldDB" id="A0A2R8B9N4"/>
<evidence type="ECO:0000259" key="5">
    <source>
        <dbReference type="Pfam" id="PF00890"/>
    </source>
</evidence>
<protein>
    <submittedName>
        <fullName evidence="7">L-aspartate oxidase</fullName>
        <ecNumber evidence="7">1.4.3.16</ecNumber>
    </submittedName>
</protein>
<dbReference type="PANTHER" id="PTHR11632:SF51">
    <property type="entry name" value="SUCCINATE DEHYDROGENASE [UBIQUINONE] FLAVOPROTEIN SUBUNIT, MITOCHONDRIAL"/>
    <property type="match status" value="1"/>
</dbReference>
<dbReference type="Gene3D" id="1.20.58.100">
    <property type="entry name" value="Fumarate reductase/succinate dehydrogenase flavoprotein-like, C-terminal domain"/>
    <property type="match status" value="1"/>
</dbReference>
<dbReference type="SUPFAM" id="SSF56425">
    <property type="entry name" value="Succinate dehydrogenase/fumarate reductase flavoprotein, catalytic domain"/>
    <property type="match status" value="1"/>
</dbReference>
<dbReference type="InterPro" id="IPR027477">
    <property type="entry name" value="Succ_DH/fumarate_Rdtase_cat_sf"/>
</dbReference>
<dbReference type="InterPro" id="IPR030664">
    <property type="entry name" value="SdhA/FrdA/AprA"/>
</dbReference>
<dbReference type="PRINTS" id="PR00368">
    <property type="entry name" value="FADPNR"/>
</dbReference>